<evidence type="ECO:0000256" key="1">
    <source>
        <dbReference type="SAM" id="MobiDB-lite"/>
    </source>
</evidence>
<gene>
    <name evidence="2" type="ORF">SAMN05192589_101234</name>
</gene>
<name>A0A1G6IRS6_9BURK</name>
<dbReference type="AlphaFoldDB" id="A0A1G6IRS6"/>
<feature type="region of interest" description="Disordered" evidence="1">
    <location>
        <begin position="1"/>
        <end position="45"/>
    </location>
</feature>
<dbReference type="EMBL" id="FMZC01000001">
    <property type="protein sequence ID" value="SDC09209.1"/>
    <property type="molecule type" value="Genomic_DNA"/>
</dbReference>
<keyword evidence="3" id="KW-1185">Reference proteome</keyword>
<reference evidence="2 3" key="1">
    <citation type="submission" date="2016-10" db="EMBL/GenBank/DDBJ databases">
        <authorList>
            <person name="de Groot N.N."/>
        </authorList>
    </citation>
    <scope>NUCLEOTIDE SEQUENCE [LARGE SCALE GENOMIC DNA]</scope>
    <source>
        <strain evidence="2 3">DSM 16619</strain>
    </source>
</reference>
<dbReference type="Proteomes" id="UP000198781">
    <property type="component" value="Unassembled WGS sequence"/>
</dbReference>
<evidence type="ECO:0000313" key="2">
    <source>
        <dbReference type="EMBL" id="SDC09209.1"/>
    </source>
</evidence>
<evidence type="ECO:0000313" key="3">
    <source>
        <dbReference type="Proteomes" id="UP000198781"/>
    </source>
</evidence>
<sequence>MGFITPYPDPTTAAQGLRSRGPVCLSEGSNSREVVDEGSSSYGHD</sequence>
<protein>
    <submittedName>
        <fullName evidence="2">Uncharacterized protein</fullName>
    </submittedName>
</protein>
<proteinExistence type="predicted"/>
<feature type="compositionally biased region" description="Polar residues" evidence="1">
    <location>
        <begin position="27"/>
        <end position="45"/>
    </location>
</feature>
<organism evidence="2 3">
    <name type="scientific">Paracidovorax valerianellae</name>
    <dbReference type="NCBI Taxonomy" id="187868"/>
    <lineage>
        <taxon>Bacteria</taxon>
        <taxon>Pseudomonadati</taxon>
        <taxon>Pseudomonadota</taxon>
        <taxon>Betaproteobacteria</taxon>
        <taxon>Burkholderiales</taxon>
        <taxon>Comamonadaceae</taxon>
        <taxon>Paracidovorax</taxon>
    </lineage>
</organism>
<accession>A0A1G6IRS6</accession>